<dbReference type="Proteomes" id="UP001305647">
    <property type="component" value="Unassembled WGS sequence"/>
</dbReference>
<evidence type="ECO:0000313" key="2">
    <source>
        <dbReference type="Proteomes" id="UP001305647"/>
    </source>
</evidence>
<gene>
    <name evidence="1" type="ORF">N658DRAFT_92171</name>
</gene>
<reference evidence="1" key="1">
    <citation type="journal article" date="2023" name="Mol. Phylogenet. Evol.">
        <title>Genome-scale phylogeny and comparative genomics of the fungal order Sordariales.</title>
        <authorList>
            <person name="Hensen N."/>
            <person name="Bonometti L."/>
            <person name="Westerberg I."/>
            <person name="Brannstrom I.O."/>
            <person name="Guillou S."/>
            <person name="Cros-Aarteil S."/>
            <person name="Calhoun S."/>
            <person name="Haridas S."/>
            <person name="Kuo A."/>
            <person name="Mondo S."/>
            <person name="Pangilinan J."/>
            <person name="Riley R."/>
            <person name="LaButti K."/>
            <person name="Andreopoulos B."/>
            <person name="Lipzen A."/>
            <person name="Chen C."/>
            <person name="Yan M."/>
            <person name="Daum C."/>
            <person name="Ng V."/>
            <person name="Clum A."/>
            <person name="Steindorff A."/>
            <person name="Ohm R.A."/>
            <person name="Martin F."/>
            <person name="Silar P."/>
            <person name="Natvig D.O."/>
            <person name="Lalanne C."/>
            <person name="Gautier V."/>
            <person name="Ament-Velasquez S.L."/>
            <person name="Kruys A."/>
            <person name="Hutchinson M.I."/>
            <person name="Powell A.J."/>
            <person name="Barry K."/>
            <person name="Miller A.N."/>
            <person name="Grigoriev I.V."/>
            <person name="Debuchy R."/>
            <person name="Gladieux P."/>
            <person name="Hiltunen Thoren M."/>
            <person name="Johannesson H."/>
        </authorList>
    </citation>
    <scope>NUCLEOTIDE SEQUENCE</scope>
    <source>
        <strain evidence="1">CBS 757.83</strain>
    </source>
</reference>
<dbReference type="EMBL" id="MU863639">
    <property type="protein sequence ID" value="KAK4100661.1"/>
    <property type="molecule type" value="Genomic_DNA"/>
</dbReference>
<name>A0AAN6T1C2_9PEZI</name>
<evidence type="ECO:0000313" key="1">
    <source>
        <dbReference type="EMBL" id="KAK4100661.1"/>
    </source>
</evidence>
<proteinExistence type="predicted"/>
<accession>A0AAN6T1C2</accession>
<keyword evidence="2" id="KW-1185">Reference proteome</keyword>
<sequence>MRANDGRAPGIPSLAFKFQVCLCCAVPCWHFHIGVWSAVRIRDEAPKYAVEDSKSRSRLRGGLIPSSLGETLACMTGLPPTQLFGVDSA</sequence>
<protein>
    <submittedName>
        <fullName evidence="1">Uncharacterized protein</fullName>
    </submittedName>
</protein>
<reference evidence="1" key="2">
    <citation type="submission" date="2023-05" db="EMBL/GenBank/DDBJ databases">
        <authorList>
            <consortium name="Lawrence Berkeley National Laboratory"/>
            <person name="Steindorff A."/>
            <person name="Hensen N."/>
            <person name="Bonometti L."/>
            <person name="Westerberg I."/>
            <person name="Brannstrom I.O."/>
            <person name="Guillou S."/>
            <person name="Cros-Aarteil S."/>
            <person name="Calhoun S."/>
            <person name="Haridas S."/>
            <person name="Kuo A."/>
            <person name="Mondo S."/>
            <person name="Pangilinan J."/>
            <person name="Riley R."/>
            <person name="Labutti K."/>
            <person name="Andreopoulos B."/>
            <person name="Lipzen A."/>
            <person name="Chen C."/>
            <person name="Yanf M."/>
            <person name="Daum C."/>
            <person name="Ng V."/>
            <person name="Clum A."/>
            <person name="Ohm R."/>
            <person name="Martin F."/>
            <person name="Silar P."/>
            <person name="Natvig D."/>
            <person name="Lalanne C."/>
            <person name="Gautier V."/>
            <person name="Ament-Velasquez S.L."/>
            <person name="Kruys A."/>
            <person name="Hutchinson M.I."/>
            <person name="Powell A.J."/>
            <person name="Barry K."/>
            <person name="Miller A.N."/>
            <person name="Grigoriev I.V."/>
            <person name="Debuchy R."/>
            <person name="Gladieux P."/>
            <person name="Thoren M.H."/>
            <person name="Johannesson H."/>
        </authorList>
    </citation>
    <scope>NUCLEOTIDE SEQUENCE</scope>
    <source>
        <strain evidence="1">CBS 757.83</strain>
    </source>
</reference>
<dbReference type="AlphaFoldDB" id="A0AAN6T1C2"/>
<organism evidence="1 2">
    <name type="scientific">Parathielavia hyrcaniae</name>
    <dbReference type="NCBI Taxonomy" id="113614"/>
    <lineage>
        <taxon>Eukaryota</taxon>
        <taxon>Fungi</taxon>
        <taxon>Dikarya</taxon>
        <taxon>Ascomycota</taxon>
        <taxon>Pezizomycotina</taxon>
        <taxon>Sordariomycetes</taxon>
        <taxon>Sordariomycetidae</taxon>
        <taxon>Sordariales</taxon>
        <taxon>Chaetomiaceae</taxon>
        <taxon>Parathielavia</taxon>
    </lineage>
</organism>
<comment type="caution">
    <text evidence="1">The sequence shown here is derived from an EMBL/GenBank/DDBJ whole genome shotgun (WGS) entry which is preliminary data.</text>
</comment>